<protein>
    <submittedName>
        <fullName evidence="4">Uncharacterized protein LOC110990405 isoform X1</fullName>
    </submittedName>
</protein>
<keyword evidence="3" id="KW-1185">Reference proteome</keyword>
<dbReference type="Pfam" id="PF00240">
    <property type="entry name" value="ubiquitin"/>
    <property type="match status" value="1"/>
</dbReference>
<dbReference type="Gene3D" id="3.40.50.410">
    <property type="entry name" value="von Willebrand factor, type A domain"/>
    <property type="match status" value="1"/>
</dbReference>
<dbReference type="Proteomes" id="UP000694845">
    <property type="component" value="Unplaced"/>
</dbReference>
<dbReference type="SUPFAM" id="SSF53300">
    <property type="entry name" value="vWA-like"/>
    <property type="match status" value="1"/>
</dbReference>
<dbReference type="PROSITE" id="PS50234">
    <property type="entry name" value="VWFA"/>
    <property type="match status" value="1"/>
</dbReference>
<dbReference type="GeneID" id="110990405"/>
<dbReference type="InterPro" id="IPR000626">
    <property type="entry name" value="Ubiquitin-like_dom"/>
</dbReference>
<evidence type="ECO:0000259" key="1">
    <source>
        <dbReference type="PROSITE" id="PS50053"/>
    </source>
</evidence>
<dbReference type="Pfam" id="PF00092">
    <property type="entry name" value="VWA"/>
    <property type="match status" value="1"/>
</dbReference>
<dbReference type="KEGG" id="aplc:110990405"/>
<dbReference type="PROSITE" id="PS50053">
    <property type="entry name" value="UBIQUITIN_2"/>
    <property type="match status" value="2"/>
</dbReference>
<dbReference type="InterPro" id="IPR002035">
    <property type="entry name" value="VWF_A"/>
</dbReference>
<name>A0A8B8A159_ACAPL</name>
<evidence type="ECO:0000259" key="2">
    <source>
        <dbReference type="PROSITE" id="PS50234"/>
    </source>
</evidence>
<evidence type="ECO:0000313" key="3">
    <source>
        <dbReference type="Proteomes" id="UP000694845"/>
    </source>
</evidence>
<dbReference type="CDD" id="cd00198">
    <property type="entry name" value="vWFA"/>
    <property type="match status" value="1"/>
</dbReference>
<dbReference type="OrthoDB" id="20889at2759"/>
<dbReference type="PANTHER" id="PTHR47824">
    <property type="entry name" value="UBIQUITIN-LIKE DOMAIN-CONTAINING PROTEIN"/>
    <property type="match status" value="1"/>
</dbReference>
<gene>
    <name evidence="4" type="primary">LOC110990405</name>
</gene>
<proteinExistence type="predicted"/>
<feature type="domain" description="Ubiquitin-like" evidence="1">
    <location>
        <begin position="3"/>
        <end position="69"/>
    </location>
</feature>
<evidence type="ECO:0000313" key="4">
    <source>
        <dbReference type="RefSeq" id="XP_022111092.1"/>
    </source>
</evidence>
<sequence length="499" mass="56780">MTTDVYIKLTSGRVYHMPVPKYETVRQVCEKVAVEEGVPGSSLRLKYTGKVLNKDHTMDYLGVRPETILKSDIIQVKSLTVVIKLPSGETLPLTIQNVTTLQEIIARIKDKLDKQGVANNLIYKLKLKGKILTGDKSLAEDLGVEDEALLEVVEQAASAAYYDEPQREEELDPAILEELLANFADGWDKNRKVEVVFSFDTTGSMYESLSEVRIKLDNTVSRLLRDIPGIKIGIMSHGDYCDQSTYVIRSIDLTSNTEDLLTYINRVPRTGGEGPYACYEWVLHKAQELSWSEDAAKALVIIGDVKPHAISHTDQRINWHEELEKLCQMGVKIYGVQVRNSDSDKNFYQELAEKSSGAFIKFQHFNYLTDMFLAVCYREAGEEQLQQYAEEVKQEGRMTEELTDMFQQLEENPSSMTMEKDEDGKEIPKEGPRYVAEAWWDPELDRGSPVYKYSTDNDHWSRVQDYTHTSYVSTSAHGSTWSKKSHKFRGNKGKSCSIM</sequence>
<reference evidence="4" key="1">
    <citation type="submission" date="2025-08" db="UniProtKB">
        <authorList>
            <consortium name="RefSeq"/>
        </authorList>
    </citation>
    <scope>IDENTIFICATION</scope>
</reference>
<dbReference type="Gene3D" id="3.10.20.90">
    <property type="entry name" value="Phosphatidylinositol 3-kinase Catalytic Subunit, Chain A, domain 1"/>
    <property type="match status" value="1"/>
</dbReference>
<dbReference type="SMART" id="SM00213">
    <property type="entry name" value="UBQ"/>
    <property type="match status" value="2"/>
</dbReference>
<feature type="domain" description="VWFA" evidence="2">
    <location>
        <begin position="194"/>
        <end position="392"/>
    </location>
</feature>
<feature type="domain" description="Ubiquitin-like" evidence="1">
    <location>
        <begin position="79"/>
        <end position="159"/>
    </location>
</feature>
<dbReference type="InterPro" id="IPR029071">
    <property type="entry name" value="Ubiquitin-like_domsf"/>
</dbReference>
<dbReference type="CDD" id="cd17039">
    <property type="entry name" value="Ubl_ubiquitin_like"/>
    <property type="match status" value="1"/>
</dbReference>
<organism evidence="3 4">
    <name type="scientific">Acanthaster planci</name>
    <name type="common">Crown-of-thorns starfish</name>
    <dbReference type="NCBI Taxonomy" id="133434"/>
    <lineage>
        <taxon>Eukaryota</taxon>
        <taxon>Metazoa</taxon>
        <taxon>Echinodermata</taxon>
        <taxon>Eleutherozoa</taxon>
        <taxon>Asterozoa</taxon>
        <taxon>Asteroidea</taxon>
        <taxon>Valvatacea</taxon>
        <taxon>Valvatida</taxon>
        <taxon>Acanthasteridae</taxon>
        <taxon>Acanthaster</taxon>
    </lineage>
</organism>
<dbReference type="SUPFAM" id="SSF54236">
    <property type="entry name" value="Ubiquitin-like"/>
    <property type="match status" value="2"/>
</dbReference>
<dbReference type="PANTHER" id="PTHR47824:SF3">
    <property type="entry name" value="UBIQUITIN-LIKE DOMAIN-CONTAINING PROTEIN"/>
    <property type="match status" value="1"/>
</dbReference>
<dbReference type="AlphaFoldDB" id="A0A8B8A159"/>
<accession>A0A8B8A159</accession>
<dbReference type="OMA" id="DVYVKMP"/>
<dbReference type="RefSeq" id="XP_022111092.1">
    <property type="nucleotide sequence ID" value="XM_022255400.1"/>
</dbReference>
<dbReference type="InterPro" id="IPR036465">
    <property type="entry name" value="vWFA_dom_sf"/>
</dbReference>